<evidence type="ECO:0008006" key="4">
    <source>
        <dbReference type="Google" id="ProtNLM"/>
    </source>
</evidence>
<reference evidence="2" key="1">
    <citation type="submission" date="2020-11" db="EMBL/GenBank/DDBJ databases">
        <authorList>
            <consortium name="DOE Joint Genome Institute"/>
            <person name="Ahrendt S."/>
            <person name="Riley R."/>
            <person name="Andreopoulos W."/>
            <person name="Labutti K."/>
            <person name="Pangilinan J."/>
            <person name="Ruiz-Duenas F.J."/>
            <person name="Barrasa J.M."/>
            <person name="Sanchez-Garcia M."/>
            <person name="Camarero S."/>
            <person name="Miyauchi S."/>
            <person name="Serrano A."/>
            <person name="Linde D."/>
            <person name="Babiker R."/>
            <person name="Drula E."/>
            <person name="Ayuso-Fernandez I."/>
            <person name="Pacheco R."/>
            <person name="Padilla G."/>
            <person name="Ferreira P."/>
            <person name="Barriuso J."/>
            <person name="Kellner H."/>
            <person name="Castanera R."/>
            <person name="Alfaro M."/>
            <person name="Ramirez L."/>
            <person name="Pisabarro A.G."/>
            <person name="Kuo A."/>
            <person name="Tritt A."/>
            <person name="Lipzen A."/>
            <person name="He G."/>
            <person name="Yan M."/>
            <person name="Ng V."/>
            <person name="Cullen D."/>
            <person name="Martin F."/>
            <person name="Rosso M.-N."/>
            <person name="Henrissat B."/>
            <person name="Hibbett D."/>
            <person name="Martinez A.T."/>
            <person name="Grigoriev I.V."/>
        </authorList>
    </citation>
    <scope>NUCLEOTIDE SEQUENCE</scope>
    <source>
        <strain evidence="2">AH 40177</strain>
    </source>
</reference>
<dbReference type="Proteomes" id="UP000772434">
    <property type="component" value="Unassembled WGS sequence"/>
</dbReference>
<sequence>MASVIQLLRLRINLHLGLAFDHWVGRNQSHDSGAFKEAFKLLAARSDHPRIILQMMNERALALYNKLIFVHWHRNPTRLAKLPAKTQPTQTETHPDKRKCLLWVARRFEGSSVLGDVLGISIIPSSQEFVLLTCCPCIVRLYRKVSCPKALVGYALLRSV</sequence>
<feature type="chain" id="PRO_5040438734" description="Transposase" evidence="1">
    <location>
        <begin position="20"/>
        <end position="160"/>
    </location>
</feature>
<proteinExistence type="predicted"/>
<evidence type="ECO:0000256" key="1">
    <source>
        <dbReference type="SAM" id="SignalP"/>
    </source>
</evidence>
<comment type="caution">
    <text evidence="2">The sequence shown here is derived from an EMBL/GenBank/DDBJ whole genome shotgun (WGS) entry which is preliminary data.</text>
</comment>
<protein>
    <recommendedName>
        <fullName evidence="4">Transposase</fullName>
    </recommendedName>
</protein>
<name>A0A9P5Q4K5_9AGAR</name>
<feature type="signal peptide" evidence="1">
    <location>
        <begin position="1"/>
        <end position="19"/>
    </location>
</feature>
<evidence type="ECO:0000313" key="2">
    <source>
        <dbReference type="EMBL" id="KAF9075323.1"/>
    </source>
</evidence>
<organism evidence="2 3">
    <name type="scientific">Rhodocollybia butyracea</name>
    <dbReference type="NCBI Taxonomy" id="206335"/>
    <lineage>
        <taxon>Eukaryota</taxon>
        <taxon>Fungi</taxon>
        <taxon>Dikarya</taxon>
        <taxon>Basidiomycota</taxon>
        <taxon>Agaricomycotina</taxon>
        <taxon>Agaricomycetes</taxon>
        <taxon>Agaricomycetidae</taxon>
        <taxon>Agaricales</taxon>
        <taxon>Marasmiineae</taxon>
        <taxon>Omphalotaceae</taxon>
        <taxon>Rhodocollybia</taxon>
    </lineage>
</organism>
<dbReference type="AlphaFoldDB" id="A0A9P5Q4K5"/>
<evidence type="ECO:0000313" key="3">
    <source>
        <dbReference type="Proteomes" id="UP000772434"/>
    </source>
</evidence>
<accession>A0A9P5Q4K5</accession>
<keyword evidence="1" id="KW-0732">Signal</keyword>
<gene>
    <name evidence="2" type="ORF">BDP27DRAFT_1359016</name>
</gene>
<keyword evidence="3" id="KW-1185">Reference proteome</keyword>
<dbReference type="EMBL" id="JADNRY010000010">
    <property type="protein sequence ID" value="KAF9075323.1"/>
    <property type="molecule type" value="Genomic_DNA"/>
</dbReference>